<dbReference type="InterPro" id="IPR001789">
    <property type="entry name" value="Sig_transdc_resp-reg_receiver"/>
</dbReference>
<evidence type="ECO:0000256" key="2">
    <source>
        <dbReference type="PROSITE-ProRule" id="PRU00169"/>
    </source>
</evidence>
<evidence type="ECO:0000256" key="1">
    <source>
        <dbReference type="ARBA" id="ARBA00022553"/>
    </source>
</evidence>
<sequence length="125" mass="13790">MTKRILVIDDDEDIQDVARIALEVVGGWQVITASSGSEGLLLAVREQPNAILLDVMMPDLDGIATLKQLKANPLTQPIPVIFLTAKVQSRDRDRFAQLDIIGIIAKPFKTMILADRVAEILGWKD</sequence>
<evidence type="ECO:0000313" key="5">
    <source>
        <dbReference type="Proteomes" id="UP000320055"/>
    </source>
</evidence>
<dbReference type="Pfam" id="PF00072">
    <property type="entry name" value="Response_reg"/>
    <property type="match status" value="1"/>
</dbReference>
<keyword evidence="1 2" id="KW-0597">Phosphoprotein</keyword>
<evidence type="ECO:0000313" key="4">
    <source>
        <dbReference type="EMBL" id="VEP17016.1"/>
    </source>
</evidence>
<reference evidence="4 5" key="1">
    <citation type="submission" date="2019-01" db="EMBL/GenBank/DDBJ databases">
        <authorList>
            <person name="Brito A."/>
        </authorList>
    </citation>
    <scope>NUCLEOTIDE SEQUENCE [LARGE SCALE GENOMIC DNA]</scope>
    <source>
        <strain evidence="4">1</strain>
    </source>
</reference>
<dbReference type="CDD" id="cd17552">
    <property type="entry name" value="REC_RR468-like"/>
    <property type="match status" value="1"/>
</dbReference>
<protein>
    <submittedName>
        <fullName evidence="4">Two-component system response regulator</fullName>
    </submittedName>
</protein>
<dbReference type="AlphaFoldDB" id="A0A563W011"/>
<accession>A0A563W011</accession>
<dbReference type="PROSITE" id="PS50110">
    <property type="entry name" value="RESPONSE_REGULATORY"/>
    <property type="match status" value="1"/>
</dbReference>
<dbReference type="Proteomes" id="UP000320055">
    <property type="component" value="Unassembled WGS sequence"/>
</dbReference>
<name>A0A563W011_9CYAN</name>
<feature type="modified residue" description="4-aspartylphosphate" evidence="2">
    <location>
        <position position="54"/>
    </location>
</feature>
<dbReference type="SUPFAM" id="SSF52172">
    <property type="entry name" value="CheY-like"/>
    <property type="match status" value="1"/>
</dbReference>
<feature type="domain" description="Response regulatory" evidence="3">
    <location>
        <begin position="4"/>
        <end position="121"/>
    </location>
</feature>
<dbReference type="EMBL" id="CAACVJ010000477">
    <property type="protein sequence ID" value="VEP17016.1"/>
    <property type="molecule type" value="Genomic_DNA"/>
</dbReference>
<dbReference type="OrthoDB" id="424582at2"/>
<dbReference type="GO" id="GO:0000160">
    <property type="term" value="P:phosphorelay signal transduction system"/>
    <property type="evidence" value="ECO:0007669"/>
    <property type="project" value="InterPro"/>
</dbReference>
<proteinExistence type="predicted"/>
<organism evidence="4 5">
    <name type="scientific">Hyella patelloides LEGE 07179</name>
    <dbReference type="NCBI Taxonomy" id="945734"/>
    <lineage>
        <taxon>Bacteria</taxon>
        <taxon>Bacillati</taxon>
        <taxon>Cyanobacteriota</taxon>
        <taxon>Cyanophyceae</taxon>
        <taxon>Pleurocapsales</taxon>
        <taxon>Hyellaceae</taxon>
        <taxon>Hyella</taxon>
    </lineage>
</organism>
<evidence type="ECO:0000259" key="3">
    <source>
        <dbReference type="PROSITE" id="PS50110"/>
    </source>
</evidence>
<dbReference type="RefSeq" id="WP_144875649.1">
    <property type="nucleotide sequence ID" value="NZ_LR214262.1"/>
</dbReference>
<dbReference type="Gene3D" id="3.40.50.2300">
    <property type="match status" value="1"/>
</dbReference>
<keyword evidence="5" id="KW-1185">Reference proteome</keyword>
<gene>
    <name evidence="4" type="ORF">H1P_5280001</name>
</gene>
<dbReference type="InterPro" id="IPR050595">
    <property type="entry name" value="Bact_response_regulator"/>
</dbReference>
<dbReference type="PANTHER" id="PTHR44591:SF22">
    <property type="entry name" value="CHEY SUBFAMILY"/>
    <property type="match status" value="1"/>
</dbReference>
<dbReference type="SMART" id="SM00448">
    <property type="entry name" value="REC"/>
    <property type="match status" value="1"/>
</dbReference>
<dbReference type="PANTHER" id="PTHR44591">
    <property type="entry name" value="STRESS RESPONSE REGULATOR PROTEIN 1"/>
    <property type="match status" value="1"/>
</dbReference>
<dbReference type="InterPro" id="IPR011006">
    <property type="entry name" value="CheY-like_superfamily"/>
</dbReference>